<dbReference type="OrthoDB" id="5524774at2759"/>
<accession>A0A1Y1WFX7</accession>
<evidence type="ECO:0000313" key="2">
    <source>
        <dbReference type="EMBL" id="ORX72228.1"/>
    </source>
</evidence>
<feature type="compositionally biased region" description="Polar residues" evidence="1">
    <location>
        <begin position="1"/>
        <end position="18"/>
    </location>
</feature>
<protein>
    <submittedName>
        <fullName evidence="2">Uncharacterized protein</fullName>
    </submittedName>
</protein>
<dbReference type="Proteomes" id="UP000193922">
    <property type="component" value="Unassembled WGS sequence"/>
</dbReference>
<sequence length="211" mass="22166">MVTGTISARIQQLSQQQAEPDRPASGTVRVPRGSTVPTSRRAGPDGIPTRGLAAGLISKFNQMSAGPASDSATIPGGRQQGRDSPGRAIALKDRLQRPAEGGAESRGAPADRPTAVTPIALKIDTTIEQLPSPASSLSQAHSRAMQRGEQLACGEIFGAEGSPQGRASPFLSDSEMDRALSEIEEFGRDMNLPLGNVDISRFDFETFPCSP</sequence>
<reference evidence="2 3" key="1">
    <citation type="submission" date="2016-07" db="EMBL/GenBank/DDBJ databases">
        <title>Pervasive Adenine N6-methylation of Active Genes in Fungi.</title>
        <authorList>
            <consortium name="DOE Joint Genome Institute"/>
            <person name="Mondo S.J."/>
            <person name="Dannebaum R.O."/>
            <person name="Kuo R.C."/>
            <person name="Labutti K."/>
            <person name="Haridas S."/>
            <person name="Kuo A."/>
            <person name="Salamov A."/>
            <person name="Ahrendt S.R."/>
            <person name="Lipzen A."/>
            <person name="Sullivan W."/>
            <person name="Andreopoulos W.B."/>
            <person name="Clum A."/>
            <person name="Lindquist E."/>
            <person name="Daum C."/>
            <person name="Ramamoorthy G.K."/>
            <person name="Gryganskyi A."/>
            <person name="Culley D."/>
            <person name="Magnuson J.K."/>
            <person name="James T.Y."/>
            <person name="O'Malley M.A."/>
            <person name="Stajich J.E."/>
            <person name="Spatafora J.W."/>
            <person name="Visel A."/>
            <person name="Grigoriev I.V."/>
        </authorList>
    </citation>
    <scope>NUCLEOTIDE SEQUENCE [LARGE SCALE GENOMIC DNA]</scope>
    <source>
        <strain evidence="2 3">ATCC 12442</strain>
    </source>
</reference>
<feature type="compositionally biased region" description="Basic and acidic residues" evidence="1">
    <location>
        <begin position="80"/>
        <end position="97"/>
    </location>
</feature>
<dbReference type="RefSeq" id="XP_040745652.1">
    <property type="nucleotide sequence ID" value="XM_040883099.1"/>
</dbReference>
<dbReference type="EMBL" id="MCFD01000003">
    <property type="protein sequence ID" value="ORX72228.1"/>
    <property type="molecule type" value="Genomic_DNA"/>
</dbReference>
<gene>
    <name evidence="2" type="ORF">DL89DRAFT_110414</name>
</gene>
<evidence type="ECO:0000256" key="1">
    <source>
        <dbReference type="SAM" id="MobiDB-lite"/>
    </source>
</evidence>
<dbReference type="AlphaFoldDB" id="A0A1Y1WFX7"/>
<organism evidence="2 3">
    <name type="scientific">Linderina pennispora</name>
    <dbReference type="NCBI Taxonomy" id="61395"/>
    <lineage>
        <taxon>Eukaryota</taxon>
        <taxon>Fungi</taxon>
        <taxon>Fungi incertae sedis</taxon>
        <taxon>Zoopagomycota</taxon>
        <taxon>Kickxellomycotina</taxon>
        <taxon>Kickxellomycetes</taxon>
        <taxon>Kickxellales</taxon>
        <taxon>Kickxellaceae</taxon>
        <taxon>Linderina</taxon>
    </lineage>
</organism>
<evidence type="ECO:0000313" key="3">
    <source>
        <dbReference type="Proteomes" id="UP000193922"/>
    </source>
</evidence>
<name>A0A1Y1WFX7_9FUNG</name>
<feature type="region of interest" description="Disordered" evidence="1">
    <location>
        <begin position="1"/>
        <end position="115"/>
    </location>
</feature>
<dbReference type="GeneID" id="63799747"/>
<keyword evidence="3" id="KW-1185">Reference proteome</keyword>
<proteinExistence type="predicted"/>
<comment type="caution">
    <text evidence="2">The sequence shown here is derived from an EMBL/GenBank/DDBJ whole genome shotgun (WGS) entry which is preliminary data.</text>
</comment>